<evidence type="ECO:0000313" key="4">
    <source>
        <dbReference type="EMBL" id="RYQ81458.1"/>
    </source>
</evidence>
<feature type="compositionally biased region" description="Basic and acidic residues" evidence="2">
    <location>
        <begin position="158"/>
        <end position="170"/>
    </location>
</feature>
<dbReference type="EMBL" id="SDMP01000021">
    <property type="protein sequence ID" value="RYQ81458.1"/>
    <property type="molecule type" value="Genomic_DNA"/>
</dbReference>
<dbReference type="Gene3D" id="1.20.930.10">
    <property type="entry name" value="Conserved domain common to transcription factors TFIIS, elongin A, CRSP70"/>
    <property type="match status" value="1"/>
</dbReference>
<dbReference type="GO" id="GO:0009742">
    <property type="term" value="P:brassinosteroid mediated signaling pathway"/>
    <property type="evidence" value="ECO:0007669"/>
    <property type="project" value="InterPro"/>
</dbReference>
<dbReference type="PANTHER" id="PTHR47350">
    <property type="entry name" value="PROTEIN IWS1 HOMOLOG 1"/>
    <property type="match status" value="1"/>
</dbReference>
<dbReference type="GO" id="GO:0032784">
    <property type="term" value="P:regulation of DNA-templated transcription elongation"/>
    <property type="evidence" value="ECO:0007669"/>
    <property type="project" value="InterPro"/>
</dbReference>
<feature type="domain" description="TFIIS N-terminal" evidence="3">
    <location>
        <begin position="306"/>
        <end position="389"/>
    </location>
</feature>
<feature type="compositionally biased region" description="Low complexity" evidence="2">
    <location>
        <begin position="143"/>
        <end position="153"/>
    </location>
</feature>
<proteinExistence type="predicted"/>
<dbReference type="PANTHER" id="PTHR47350:SF4">
    <property type="entry name" value="PROTEIN IWS1 HOMOLOG 1"/>
    <property type="match status" value="1"/>
</dbReference>
<dbReference type="GO" id="GO:0005634">
    <property type="term" value="C:nucleus"/>
    <property type="evidence" value="ECO:0007669"/>
    <property type="project" value="UniProtKB-SubCell"/>
</dbReference>
<reference evidence="4 5" key="1">
    <citation type="submission" date="2019-01" db="EMBL/GenBank/DDBJ databases">
        <title>Sequencing of cultivated peanut Arachis hypogaea provides insights into genome evolution and oil improvement.</title>
        <authorList>
            <person name="Chen X."/>
        </authorList>
    </citation>
    <scope>NUCLEOTIDE SEQUENCE [LARGE SCALE GENOMIC DNA]</scope>
    <source>
        <strain evidence="5">cv. Fuhuasheng</strain>
        <tissue evidence="4">Leaves</tissue>
    </source>
</reference>
<comment type="subcellular location">
    <subcellularLocation>
        <location evidence="1">Nucleus</location>
    </subcellularLocation>
</comment>
<dbReference type="OrthoDB" id="21124at2759"/>
<feature type="compositionally biased region" description="Acidic residues" evidence="2">
    <location>
        <begin position="87"/>
        <end position="98"/>
    </location>
</feature>
<keyword evidence="5" id="KW-1185">Reference proteome</keyword>
<feature type="compositionally biased region" description="Basic and acidic residues" evidence="2">
    <location>
        <begin position="103"/>
        <end position="124"/>
    </location>
</feature>
<dbReference type="PROSITE" id="PS51319">
    <property type="entry name" value="TFIIS_N"/>
    <property type="match status" value="1"/>
</dbReference>
<dbReference type="InterPro" id="IPR044204">
    <property type="entry name" value="IWS1/2"/>
</dbReference>
<organism evidence="4 5">
    <name type="scientific">Arachis hypogaea</name>
    <name type="common">Peanut</name>
    <dbReference type="NCBI Taxonomy" id="3818"/>
    <lineage>
        <taxon>Eukaryota</taxon>
        <taxon>Viridiplantae</taxon>
        <taxon>Streptophyta</taxon>
        <taxon>Embryophyta</taxon>
        <taxon>Tracheophyta</taxon>
        <taxon>Spermatophyta</taxon>
        <taxon>Magnoliopsida</taxon>
        <taxon>eudicotyledons</taxon>
        <taxon>Gunneridae</taxon>
        <taxon>Pentapetalae</taxon>
        <taxon>rosids</taxon>
        <taxon>fabids</taxon>
        <taxon>Fabales</taxon>
        <taxon>Fabaceae</taxon>
        <taxon>Papilionoideae</taxon>
        <taxon>50 kb inversion clade</taxon>
        <taxon>dalbergioids sensu lato</taxon>
        <taxon>Dalbergieae</taxon>
        <taxon>Pterocarpus clade</taxon>
        <taxon>Arachis</taxon>
    </lineage>
</organism>
<evidence type="ECO:0000259" key="3">
    <source>
        <dbReference type="PROSITE" id="PS51319"/>
    </source>
</evidence>
<dbReference type="Gramene" id="arahy.Tifrunner.gnm2.ann2.Ah15g016400.1">
    <property type="protein sequence ID" value="arahy.Tifrunner.gnm2.ann2.Ah15g016400.1-CDS"/>
    <property type="gene ID" value="arahy.Tifrunner.gnm2.ann2.Ah15g016400"/>
</dbReference>
<feature type="compositionally biased region" description="Basic and acidic residues" evidence="2">
    <location>
        <begin position="462"/>
        <end position="471"/>
    </location>
</feature>
<evidence type="ECO:0000256" key="1">
    <source>
        <dbReference type="PROSITE-ProRule" id="PRU00649"/>
    </source>
</evidence>
<dbReference type="Proteomes" id="UP000289738">
    <property type="component" value="Unassembled WGS sequence"/>
</dbReference>
<protein>
    <recommendedName>
        <fullName evidence="3">TFIIS N-terminal domain-containing protein</fullName>
    </recommendedName>
</protein>
<dbReference type="SMR" id="A0A444WVI7"/>
<comment type="caution">
    <text evidence="4">The sequence shown here is derived from an EMBL/GenBank/DDBJ whole genome shotgun (WGS) entry which is preliminary data.</text>
</comment>
<dbReference type="InterPro" id="IPR035441">
    <property type="entry name" value="TFIIS/LEDGF_dom_sf"/>
</dbReference>
<evidence type="ECO:0000313" key="5">
    <source>
        <dbReference type="Proteomes" id="UP000289738"/>
    </source>
</evidence>
<feature type="compositionally biased region" description="Low complexity" evidence="2">
    <location>
        <begin position="433"/>
        <end position="444"/>
    </location>
</feature>
<feature type="region of interest" description="Disordered" evidence="2">
    <location>
        <begin position="400"/>
        <end position="502"/>
    </location>
</feature>
<gene>
    <name evidence="4" type="ORF">Ahy_Scaffold1g107380</name>
</gene>
<feature type="compositionally biased region" description="Acidic residues" evidence="2">
    <location>
        <begin position="1"/>
        <end position="27"/>
    </location>
</feature>
<sequence length="516" mass="58115">MGYEDDPYRDEDGEPLMDYDDMQSDPEPEPHHDDALLDDYEDEGDGGDWRRRERSQTPVYDHDSSKSKPRKRLVKKGDTGRQSVAPELEDEVAEEEYDVGARFAREGSEEGRKRKKGKEGGSGKKEKRLKGEKRFASGGSGKSGSKFGGSKKAFGGKGGKDHDGEVKEMWDTIAGGDSEDDHDGVRNVDDDNFIDDTGVEAGGYYGSDEPRSPGDAPQAEEGEEDDEIKDLFKVGKKKKKNERSPAEIALLVENVMAELEVTAEEDAELNRQGKPAINKLKKLDLLTEVLSKKQLQLEFLDHGVLTLLKNWLEPLPDGSLPNINIRTAILTILNDFPIDLEQYDRREQLKKSGLGKVIMFLSKSDEEINVNRKLAKELVDKWSRPIFNKSTRFEDMRNAEEDRIPFRRPTVKKPANKAAGMESRDGDLDLEFSQPRSGQSSSRQHASRPEATPLDFVIRPQSKIDPEEVRARAKAAAQDQQRMKMNKKLQQLRAPKKKQLQATKLSVEGRGMVKYL</sequence>
<dbReference type="InterPro" id="IPR017923">
    <property type="entry name" value="TFIIS_N"/>
</dbReference>
<accession>A0A444WVI7</accession>
<evidence type="ECO:0000256" key="2">
    <source>
        <dbReference type="SAM" id="MobiDB-lite"/>
    </source>
</evidence>
<feature type="compositionally biased region" description="Acidic residues" evidence="2">
    <location>
        <begin position="36"/>
        <end position="46"/>
    </location>
</feature>
<dbReference type="SUPFAM" id="SSF47676">
    <property type="entry name" value="Conserved domain common to transcription factors TFIIS, elongin A, CRSP70"/>
    <property type="match status" value="1"/>
</dbReference>
<dbReference type="AlphaFoldDB" id="A0A444WVI7"/>
<feature type="compositionally biased region" description="Basic and acidic residues" evidence="2">
    <location>
        <begin position="47"/>
        <end position="66"/>
    </location>
</feature>
<dbReference type="STRING" id="3818.A0A444WVI7"/>
<dbReference type="Gramene" id="arahy.Tifrunner.gnm2.ann2.Ah05g016400.1">
    <property type="protein sequence ID" value="arahy.Tifrunner.gnm2.ann2.Ah05g016400.1-CDS"/>
    <property type="gene ID" value="arahy.Tifrunner.gnm2.ann2.Ah05g016400"/>
</dbReference>
<dbReference type="Pfam" id="PF08711">
    <property type="entry name" value="Med26"/>
    <property type="match status" value="1"/>
</dbReference>
<name>A0A444WVI7_ARAHY</name>
<keyword evidence="1" id="KW-0539">Nucleus</keyword>
<feature type="region of interest" description="Disordered" evidence="2">
    <location>
        <begin position="1"/>
        <end position="226"/>
    </location>
</feature>